<feature type="transmembrane region" description="Helical" evidence="7">
    <location>
        <begin position="382"/>
        <end position="405"/>
    </location>
</feature>
<evidence type="ECO:0000256" key="4">
    <source>
        <dbReference type="ARBA" id="ARBA00022989"/>
    </source>
</evidence>
<feature type="transmembrane region" description="Helical" evidence="7">
    <location>
        <begin position="147"/>
        <end position="164"/>
    </location>
</feature>
<feature type="region of interest" description="Disordered" evidence="6">
    <location>
        <begin position="234"/>
        <end position="258"/>
    </location>
</feature>
<dbReference type="PANTHER" id="PTHR23506">
    <property type="entry name" value="GH10249P"/>
    <property type="match status" value="1"/>
</dbReference>
<keyword evidence="5 7" id="KW-0472">Membrane</keyword>
<dbReference type="PANTHER" id="PTHR23506:SF23">
    <property type="entry name" value="GH10249P"/>
    <property type="match status" value="1"/>
</dbReference>
<dbReference type="GO" id="GO:0016020">
    <property type="term" value="C:membrane"/>
    <property type="evidence" value="ECO:0007669"/>
    <property type="project" value="UniProtKB-SubCell"/>
</dbReference>
<feature type="compositionally biased region" description="Polar residues" evidence="6">
    <location>
        <begin position="243"/>
        <end position="253"/>
    </location>
</feature>
<feature type="transmembrane region" description="Helical" evidence="7">
    <location>
        <begin position="204"/>
        <end position="223"/>
    </location>
</feature>
<dbReference type="PROSITE" id="PS50850">
    <property type="entry name" value="MFS"/>
    <property type="match status" value="1"/>
</dbReference>
<evidence type="ECO:0000313" key="10">
    <source>
        <dbReference type="Proteomes" id="UP000462212"/>
    </source>
</evidence>
<evidence type="ECO:0000256" key="7">
    <source>
        <dbReference type="SAM" id="Phobius"/>
    </source>
</evidence>
<dbReference type="SUPFAM" id="SSF103473">
    <property type="entry name" value="MFS general substrate transporter"/>
    <property type="match status" value="1"/>
</dbReference>
<dbReference type="GO" id="GO:0022857">
    <property type="term" value="F:transmembrane transporter activity"/>
    <property type="evidence" value="ECO:0007669"/>
    <property type="project" value="InterPro"/>
</dbReference>
<dbReference type="PRINTS" id="PR01036">
    <property type="entry name" value="TCRTETB"/>
</dbReference>
<evidence type="ECO:0000256" key="5">
    <source>
        <dbReference type="ARBA" id="ARBA00023136"/>
    </source>
</evidence>
<evidence type="ECO:0000256" key="2">
    <source>
        <dbReference type="ARBA" id="ARBA00022448"/>
    </source>
</evidence>
<evidence type="ECO:0000313" key="9">
    <source>
        <dbReference type="EMBL" id="TVY31652.1"/>
    </source>
</evidence>
<dbReference type="Proteomes" id="UP000462212">
    <property type="component" value="Unassembled WGS sequence"/>
</dbReference>
<evidence type="ECO:0000259" key="8">
    <source>
        <dbReference type="PROSITE" id="PS50850"/>
    </source>
</evidence>
<dbReference type="InterPro" id="IPR020846">
    <property type="entry name" value="MFS_dom"/>
</dbReference>
<dbReference type="EMBL" id="QGMJ01001356">
    <property type="protein sequence ID" value="TVY31652.1"/>
    <property type="molecule type" value="Genomic_DNA"/>
</dbReference>
<dbReference type="AlphaFoldDB" id="A0A8H8RAL4"/>
<feature type="transmembrane region" description="Helical" evidence="7">
    <location>
        <begin position="176"/>
        <end position="198"/>
    </location>
</feature>
<dbReference type="InterPro" id="IPR036259">
    <property type="entry name" value="MFS_trans_sf"/>
</dbReference>
<evidence type="ECO:0000256" key="1">
    <source>
        <dbReference type="ARBA" id="ARBA00004141"/>
    </source>
</evidence>
<evidence type="ECO:0000256" key="6">
    <source>
        <dbReference type="SAM" id="MobiDB-lite"/>
    </source>
</evidence>
<reference evidence="9 10" key="1">
    <citation type="submission" date="2018-05" db="EMBL/GenBank/DDBJ databases">
        <title>Genome sequencing and assembly of the regulated plant pathogen Lachnellula willkommii and related sister species for the development of diagnostic species identification markers.</title>
        <authorList>
            <person name="Giroux E."/>
            <person name="Bilodeau G."/>
        </authorList>
    </citation>
    <scope>NUCLEOTIDE SEQUENCE [LARGE SCALE GENOMIC DNA]</scope>
    <source>
        <strain evidence="9 10">CBS 197.66</strain>
    </source>
</reference>
<gene>
    <name evidence="9" type="ORF">LSUB1_G008622</name>
</gene>
<keyword evidence="3 7" id="KW-0812">Transmembrane</keyword>
<keyword evidence="4 7" id="KW-1133">Transmembrane helix</keyword>
<feature type="transmembrane region" description="Helical" evidence="7">
    <location>
        <begin position="328"/>
        <end position="347"/>
    </location>
</feature>
<keyword evidence="10" id="KW-1185">Reference proteome</keyword>
<keyword evidence="2" id="KW-0813">Transport</keyword>
<name>A0A8H8RAL4_9HELO</name>
<dbReference type="Pfam" id="PF07690">
    <property type="entry name" value="MFS_1"/>
    <property type="match status" value="1"/>
</dbReference>
<sequence length="500" mass="53341">MITKAGLYTFIYGERVGDAAAPPFLKFRSSNALIIATIAIAVFTVVPVLPFALTVRAGVEEKDVQKWTSVFLSVYGAALAIGSRKTLLLSFTSTFYHPDNHIAIFGWFADRSSSRRMPLLLGLLALGGSTAMLTAGNSLGVLVTGRFFQGLSAAVVWTVGLALLSDTIAKEEIGQAMGYVAAATSLGSLLGPLLGGVVYAHAGYYVVFAMGFIIIGIDIVLRLSMIEKSVARQWDSPDEASTDPDSAPNQNDEIQPVPVTDIVSESEKAVTTPKWVQRLPPLITLLRIPRLLAALFGTLAASIFLASFDTTLPLYVKETFHWNSNGAGLIFLSLVIPALLGPVFGFFSDKYGARAPVTIGYLGAVPCWILLRFVTYDSIGQKVLLCALLALLGLFLTMVFPAVMAEIDHTVALEEKRRPGGFGKRGAAAQGFGLFNFAYAGGSLVGPLWAGFVVQNSGWGTMGWSLGVLSAVAAVVAFFWTGGRIMLKGKERRGSPEVVV</sequence>
<comment type="caution">
    <text evidence="9">The sequence shown here is derived from an EMBL/GenBank/DDBJ whole genome shotgun (WGS) entry which is preliminary data.</text>
</comment>
<feature type="transmembrane region" description="Helical" evidence="7">
    <location>
        <begin position="359"/>
        <end position="376"/>
    </location>
</feature>
<dbReference type="InterPro" id="IPR050930">
    <property type="entry name" value="MFS_Vesicular_Transporter"/>
</dbReference>
<feature type="transmembrane region" description="Helical" evidence="7">
    <location>
        <begin position="462"/>
        <end position="483"/>
    </location>
</feature>
<proteinExistence type="predicted"/>
<dbReference type="InterPro" id="IPR011701">
    <property type="entry name" value="MFS"/>
</dbReference>
<protein>
    <submittedName>
        <fullName evidence="9">Putative MFS-type transporter</fullName>
    </submittedName>
</protein>
<comment type="subcellular location">
    <subcellularLocation>
        <location evidence="1">Membrane</location>
        <topology evidence="1">Multi-pass membrane protein</topology>
    </subcellularLocation>
</comment>
<feature type="domain" description="Major facilitator superfamily (MFS) profile" evidence="8">
    <location>
        <begin position="36"/>
        <end position="485"/>
    </location>
</feature>
<accession>A0A8H8RAL4</accession>
<feature type="transmembrane region" description="Helical" evidence="7">
    <location>
        <begin position="32"/>
        <end position="53"/>
    </location>
</feature>
<dbReference type="Gene3D" id="1.20.1250.20">
    <property type="entry name" value="MFS general substrate transporter like domains"/>
    <property type="match status" value="2"/>
</dbReference>
<feature type="transmembrane region" description="Helical" evidence="7">
    <location>
        <begin position="426"/>
        <end position="450"/>
    </location>
</feature>
<organism evidence="9 10">
    <name type="scientific">Lachnellula subtilissima</name>
    <dbReference type="NCBI Taxonomy" id="602034"/>
    <lineage>
        <taxon>Eukaryota</taxon>
        <taxon>Fungi</taxon>
        <taxon>Dikarya</taxon>
        <taxon>Ascomycota</taxon>
        <taxon>Pezizomycotina</taxon>
        <taxon>Leotiomycetes</taxon>
        <taxon>Helotiales</taxon>
        <taxon>Lachnaceae</taxon>
        <taxon>Lachnellula</taxon>
    </lineage>
</organism>
<dbReference type="OrthoDB" id="5086884at2759"/>
<feature type="transmembrane region" description="Helical" evidence="7">
    <location>
        <begin position="117"/>
        <end position="135"/>
    </location>
</feature>
<evidence type="ECO:0000256" key="3">
    <source>
        <dbReference type="ARBA" id="ARBA00022692"/>
    </source>
</evidence>